<dbReference type="SMART" id="SM00382">
    <property type="entry name" value="AAA"/>
    <property type="match status" value="1"/>
</dbReference>
<evidence type="ECO:0000256" key="4">
    <source>
        <dbReference type="ARBA" id="ARBA00022840"/>
    </source>
</evidence>
<evidence type="ECO:0000256" key="1">
    <source>
        <dbReference type="ARBA" id="ARBA00005417"/>
    </source>
</evidence>
<dbReference type="GO" id="GO:0005524">
    <property type="term" value="F:ATP binding"/>
    <property type="evidence" value="ECO:0007669"/>
    <property type="project" value="UniProtKB-KW"/>
</dbReference>
<feature type="domain" description="ABC transporter" evidence="6">
    <location>
        <begin position="5"/>
        <end position="237"/>
    </location>
</feature>
<sequence>MEPILDIKGLEVAYGKVEALRGLDLCVGEKEIVALLGNNGAGKSTTVSTISGVVRSRAGTITAFGRDITAAAPWSIVERGIVHVPEGRRIFSRLTVHENLQVGGYTVRETATVDKRIKQVYELFPRMAERRHQQGGTLSGGEQQMLAIGRAMVAGPRLIMLDEPSMGLAPLVVAQVMDAIRSINEAGTSVLLIEQNARAALKVAHRGYVIDSGRVTLTGPAGDLRTDPQVVEAYLGA</sequence>
<accession>A0A117QM14</accession>
<dbReference type="InterPro" id="IPR017871">
    <property type="entry name" value="ABC_transporter-like_CS"/>
</dbReference>
<dbReference type="GO" id="GO:0015658">
    <property type="term" value="F:branched-chain amino acid transmembrane transporter activity"/>
    <property type="evidence" value="ECO:0007669"/>
    <property type="project" value="TreeGrafter"/>
</dbReference>
<dbReference type="InterPro" id="IPR052156">
    <property type="entry name" value="BCAA_Transport_ATP-bd_LivF"/>
</dbReference>
<reference evidence="7 8" key="1">
    <citation type="submission" date="2015-10" db="EMBL/GenBank/DDBJ databases">
        <title>Draft genome sequence of Streptomyces longwoodensis DSM 41677, type strain for the species Streptomyces longwoodensis.</title>
        <authorList>
            <person name="Ruckert C."/>
            <person name="Winkler A."/>
            <person name="Kalinowski J."/>
            <person name="Kampfer P."/>
            <person name="Glaeser S."/>
        </authorList>
    </citation>
    <scope>NUCLEOTIDE SEQUENCE [LARGE SCALE GENOMIC DNA]</scope>
    <source>
        <strain evidence="7 8">DSM 41677</strain>
    </source>
</reference>
<dbReference type="SUPFAM" id="SSF52540">
    <property type="entry name" value="P-loop containing nucleoside triphosphate hydrolases"/>
    <property type="match status" value="1"/>
</dbReference>
<proteinExistence type="inferred from homology"/>
<dbReference type="GeneID" id="91427693"/>
<evidence type="ECO:0000256" key="2">
    <source>
        <dbReference type="ARBA" id="ARBA00022448"/>
    </source>
</evidence>
<dbReference type="InterPro" id="IPR003593">
    <property type="entry name" value="AAA+_ATPase"/>
</dbReference>
<protein>
    <submittedName>
        <fullName evidence="7">ABC transporter ATP-binding protein</fullName>
    </submittedName>
</protein>
<dbReference type="Pfam" id="PF00005">
    <property type="entry name" value="ABC_tran"/>
    <property type="match status" value="1"/>
</dbReference>
<dbReference type="EMBL" id="LMWS01000031">
    <property type="protein sequence ID" value="KUN35784.1"/>
    <property type="molecule type" value="Genomic_DNA"/>
</dbReference>
<name>A0A117QM14_9ACTN</name>
<dbReference type="RefSeq" id="WP_067237773.1">
    <property type="nucleotide sequence ID" value="NZ_CP107760.1"/>
</dbReference>
<gene>
    <name evidence="7" type="ORF">AQJ30_24215</name>
</gene>
<dbReference type="PANTHER" id="PTHR43820:SF4">
    <property type="entry name" value="HIGH-AFFINITY BRANCHED-CHAIN AMINO ACID TRANSPORT ATP-BINDING PROTEIN LIVF"/>
    <property type="match status" value="1"/>
</dbReference>
<dbReference type="Proteomes" id="UP000053271">
    <property type="component" value="Unassembled WGS sequence"/>
</dbReference>
<dbReference type="PANTHER" id="PTHR43820">
    <property type="entry name" value="HIGH-AFFINITY BRANCHED-CHAIN AMINO ACID TRANSPORT ATP-BINDING PROTEIN LIVF"/>
    <property type="match status" value="1"/>
</dbReference>
<evidence type="ECO:0000313" key="8">
    <source>
        <dbReference type="Proteomes" id="UP000053271"/>
    </source>
</evidence>
<evidence type="ECO:0000256" key="3">
    <source>
        <dbReference type="ARBA" id="ARBA00022741"/>
    </source>
</evidence>
<dbReference type="STRING" id="68231.AQJ30_24215"/>
<dbReference type="GO" id="GO:0016887">
    <property type="term" value="F:ATP hydrolysis activity"/>
    <property type="evidence" value="ECO:0007669"/>
    <property type="project" value="InterPro"/>
</dbReference>
<keyword evidence="3" id="KW-0547">Nucleotide-binding</keyword>
<keyword evidence="4 7" id="KW-0067">ATP-binding</keyword>
<evidence type="ECO:0000256" key="5">
    <source>
        <dbReference type="ARBA" id="ARBA00022970"/>
    </source>
</evidence>
<dbReference type="GO" id="GO:0015807">
    <property type="term" value="P:L-amino acid transport"/>
    <property type="evidence" value="ECO:0007669"/>
    <property type="project" value="TreeGrafter"/>
</dbReference>
<dbReference type="PROSITE" id="PS50893">
    <property type="entry name" value="ABC_TRANSPORTER_2"/>
    <property type="match status" value="1"/>
</dbReference>
<dbReference type="Gene3D" id="3.40.50.300">
    <property type="entry name" value="P-loop containing nucleotide triphosphate hydrolases"/>
    <property type="match status" value="1"/>
</dbReference>
<comment type="similarity">
    <text evidence="1">Belongs to the ABC transporter superfamily.</text>
</comment>
<keyword evidence="5" id="KW-0029">Amino-acid transport</keyword>
<comment type="caution">
    <text evidence="7">The sequence shown here is derived from an EMBL/GenBank/DDBJ whole genome shotgun (WGS) entry which is preliminary data.</text>
</comment>
<dbReference type="CDD" id="cd03224">
    <property type="entry name" value="ABC_TM1139_LivF_branched"/>
    <property type="match status" value="1"/>
</dbReference>
<keyword evidence="2" id="KW-0813">Transport</keyword>
<keyword evidence="8" id="KW-1185">Reference proteome</keyword>
<dbReference type="AlphaFoldDB" id="A0A117QM14"/>
<evidence type="ECO:0000259" key="6">
    <source>
        <dbReference type="PROSITE" id="PS50893"/>
    </source>
</evidence>
<organism evidence="7 8">
    <name type="scientific">Streptomyces longwoodensis</name>
    <dbReference type="NCBI Taxonomy" id="68231"/>
    <lineage>
        <taxon>Bacteria</taxon>
        <taxon>Bacillati</taxon>
        <taxon>Actinomycetota</taxon>
        <taxon>Actinomycetes</taxon>
        <taxon>Kitasatosporales</taxon>
        <taxon>Streptomycetaceae</taxon>
        <taxon>Streptomyces</taxon>
    </lineage>
</organism>
<evidence type="ECO:0000313" key="7">
    <source>
        <dbReference type="EMBL" id="KUN35784.1"/>
    </source>
</evidence>
<dbReference type="InterPro" id="IPR027417">
    <property type="entry name" value="P-loop_NTPase"/>
</dbReference>
<dbReference type="PROSITE" id="PS00211">
    <property type="entry name" value="ABC_TRANSPORTER_1"/>
    <property type="match status" value="1"/>
</dbReference>
<dbReference type="InterPro" id="IPR003439">
    <property type="entry name" value="ABC_transporter-like_ATP-bd"/>
</dbReference>